<dbReference type="AlphaFoldDB" id="A0A8J1LU69"/>
<dbReference type="PANTHER" id="PTHR36981:SF12">
    <property type="entry name" value="P2X PURINOCEPTOR 7-LIKE"/>
    <property type="match status" value="1"/>
</dbReference>
<dbReference type="OrthoDB" id="9898867at2759"/>
<dbReference type="KEGG" id="xla:121398248"/>
<gene>
    <name evidence="4" type="primary">LOC121398248</name>
</gene>
<dbReference type="GeneID" id="121398248"/>
<protein>
    <submittedName>
        <fullName evidence="4">P2X purinoceptor 7-like</fullName>
    </submittedName>
</protein>
<dbReference type="RefSeq" id="XP_041433098.1">
    <property type="nucleotide sequence ID" value="XM_041577164.1"/>
</dbReference>
<dbReference type="PANTHER" id="PTHR36981">
    <property type="entry name" value="ZGC:195170"/>
    <property type="match status" value="1"/>
</dbReference>
<evidence type="ECO:0000313" key="3">
    <source>
        <dbReference type="Proteomes" id="UP000186698"/>
    </source>
</evidence>
<feature type="domain" description="P2X purinoreceptor 7 intracellular" evidence="2">
    <location>
        <begin position="14"/>
        <end position="155"/>
    </location>
</feature>
<name>A0A8J1LU69_XENLA</name>
<dbReference type="InterPro" id="IPR046815">
    <property type="entry name" value="P2RX7_C"/>
</dbReference>
<keyword evidence="3" id="KW-1185">Reference proteome</keyword>
<accession>A0A8J1LU69</accession>
<sequence length="167" mass="18884">MAHSKLEAESSTVASSMPVESDHTGADPRVGNTDWCSCKNCIPMPTPEESFCCREVEKLKKYFIRGYTCITQVEELLQLISEEKILANSYRNLGQVTDKQLQKVRRSMRRDAYRNFTSWTHGSLGPGNRIPEPSCVVNLIRGKYPDPDGNYMGFRKEPDTAEDISNS</sequence>
<feature type="region of interest" description="Disordered" evidence="1">
    <location>
        <begin position="1"/>
        <end position="27"/>
    </location>
</feature>
<proteinExistence type="predicted"/>
<evidence type="ECO:0000256" key="1">
    <source>
        <dbReference type="SAM" id="MobiDB-lite"/>
    </source>
</evidence>
<dbReference type="Pfam" id="PF20478">
    <property type="entry name" value="P2RX7_C"/>
    <property type="match status" value="1"/>
</dbReference>
<dbReference type="Proteomes" id="UP000186698">
    <property type="component" value="Chromosome 9_10L"/>
</dbReference>
<organism evidence="3 4">
    <name type="scientific">Xenopus laevis</name>
    <name type="common">African clawed frog</name>
    <dbReference type="NCBI Taxonomy" id="8355"/>
    <lineage>
        <taxon>Eukaryota</taxon>
        <taxon>Metazoa</taxon>
        <taxon>Chordata</taxon>
        <taxon>Craniata</taxon>
        <taxon>Vertebrata</taxon>
        <taxon>Euteleostomi</taxon>
        <taxon>Amphibia</taxon>
        <taxon>Batrachia</taxon>
        <taxon>Anura</taxon>
        <taxon>Pipoidea</taxon>
        <taxon>Pipidae</taxon>
        <taxon>Xenopodinae</taxon>
        <taxon>Xenopus</taxon>
        <taxon>Xenopus</taxon>
    </lineage>
</organism>
<evidence type="ECO:0000259" key="2">
    <source>
        <dbReference type="Pfam" id="PF20478"/>
    </source>
</evidence>
<reference evidence="4" key="1">
    <citation type="submission" date="2025-08" db="UniProtKB">
        <authorList>
            <consortium name="RefSeq"/>
        </authorList>
    </citation>
    <scope>IDENTIFICATION</scope>
    <source>
        <strain evidence="4">J_2021</strain>
        <tissue evidence="4">Erythrocytes</tissue>
    </source>
</reference>
<evidence type="ECO:0000313" key="4">
    <source>
        <dbReference type="RefSeq" id="XP_041433098.1"/>
    </source>
</evidence>